<feature type="compositionally biased region" description="Polar residues" evidence="8">
    <location>
        <begin position="391"/>
        <end position="400"/>
    </location>
</feature>
<evidence type="ECO:0000256" key="8">
    <source>
        <dbReference type="SAM" id="MobiDB-lite"/>
    </source>
</evidence>
<dbReference type="SUPFAM" id="SSF90209">
    <property type="entry name" value="Ran binding protein zinc finger-like"/>
    <property type="match status" value="1"/>
</dbReference>
<dbReference type="InterPro" id="IPR035979">
    <property type="entry name" value="RBD_domain_sf"/>
</dbReference>
<dbReference type="SMART" id="SM00547">
    <property type="entry name" value="ZnF_RBZ"/>
    <property type="match status" value="1"/>
</dbReference>
<dbReference type="GeneTree" id="ENSGT00940000160369"/>
<dbReference type="SMART" id="SM00360">
    <property type="entry name" value="RRM"/>
    <property type="match status" value="1"/>
</dbReference>
<dbReference type="SUPFAM" id="SSF54928">
    <property type="entry name" value="RNA-binding domain, RBD"/>
    <property type="match status" value="2"/>
</dbReference>
<dbReference type="InterPro" id="IPR013087">
    <property type="entry name" value="Znf_C2H2_type"/>
</dbReference>
<dbReference type="GO" id="GO:0005634">
    <property type="term" value="C:nucleus"/>
    <property type="evidence" value="ECO:0007669"/>
    <property type="project" value="UniProtKB-SubCell"/>
</dbReference>
<evidence type="ECO:0000256" key="5">
    <source>
        <dbReference type="ARBA" id="ARBA00023242"/>
    </source>
</evidence>
<reference evidence="12" key="1">
    <citation type="submission" date="2025-08" db="UniProtKB">
        <authorList>
            <consortium name="Ensembl"/>
        </authorList>
    </citation>
    <scope>IDENTIFICATION</scope>
</reference>
<dbReference type="PROSITE" id="PS50199">
    <property type="entry name" value="ZF_RANBP2_2"/>
    <property type="match status" value="1"/>
</dbReference>
<dbReference type="InterPro" id="IPR036443">
    <property type="entry name" value="Znf_RanBP2_sf"/>
</dbReference>
<feature type="compositionally biased region" description="Acidic residues" evidence="8">
    <location>
        <begin position="512"/>
        <end position="523"/>
    </location>
</feature>
<dbReference type="Pfam" id="PF00641">
    <property type="entry name" value="Zn_ribbon_RanBP"/>
    <property type="match status" value="1"/>
</dbReference>
<dbReference type="Ensembl" id="ENSNFUT00015026744.1">
    <property type="protein sequence ID" value="ENSNFUP00015025591.1"/>
    <property type="gene ID" value="ENSNFUG00015012369.1"/>
</dbReference>
<evidence type="ECO:0000259" key="9">
    <source>
        <dbReference type="PROSITE" id="PS50102"/>
    </source>
</evidence>
<organism evidence="12 13">
    <name type="scientific">Nothobranchius furzeri</name>
    <name type="common">Turquoise killifish</name>
    <dbReference type="NCBI Taxonomy" id="105023"/>
    <lineage>
        <taxon>Eukaryota</taxon>
        <taxon>Metazoa</taxon>
        <taxon>Chordata</taxon>
        <taxon>Craniata</taxon>
        <taxon>Vertebrata</taxon>
        <taxon>Euteleostomi</taxon>
        <taxon>Actinopterygii</taxon>
        <taxon>Neopterygii</taxon>
        <taxon>Teleostei</taxon>
        <taxon>Neoteleostei</taxon>
        <taxon>Acanthomorphata</taxon>
        <taxon>Ovalentaria</taxon>
        <taxon>Atherinomorphae</taxon>
        <taxon>Cyprinodontiformes</taxon>
        <taxon>Nothobranchiidae</taxon>
        <taxon>Nothobranchius</taxon>
    </lineage>
</organism>
<accession>A0A8C6LS04</accession>
<dbReference type="GO" id="GO:0003723">
    <property type="term" value="F:RNA binding"/>
    <property type="evidence" value="ECO:0007669"/>
    <property type="project" value="UniProtKB-UniRule"/>
</dbReference>
<name>A0A8C6LS04_NOTFU</name>
<dbReference type="GO" id="GO:0008270">
    <property type="term" value="F:zinc ion binding"/>
    <property type="evidence" value="ECO:0007669"/>
    <property type="project" value="UniProtKB-KW"/>
</dbReference>
<comment type="subcellular location">
    <subcellularLocation>
        <location evidence="1">Nucleus</location>
    </subcellularLocation>
</comment>
<protein>
    <submittedName>
        <fullName evidence="12">RNA binding motif protein 10</fullName>
    </submittedName>
</protein>
<feature type="domain" description="C2H2-type" evidence="10">
    <location>
        <begin position="534"/>
        <end position="559"/>
    </location>
</feature>
<keyword evidence="13" id="KW-1185">Reference proteome</keyword>
<feature type="region of interest" description="Disordered" evidence="8">
    <location>
        <begin position="383"/>
        <end position="416"/>
    </location>
</feature>
<dbReference type="FunFam" id="4.10.1060.10:FF:000005">
    <property type="entry name" value="RNA-binding protein 10 isoform X2"/>
    <property type="match status" value="1"/>
</dbReference>
<feature type="domain" description="RRM" evidence="9">
    <location>
        <begin position="100"/>
        <end position="184"/>
    </location>
</feature>
<dbReference type="Pfam" id="PF17780">
    <property type="entry name" value="OCRE"/>
    <property type="match status" value="1"/>
</dbReference>
<feature type="region of interest" description="Disordered" evidence="8">
    <location>
        <begin position="432"/>
        <end position="463"/>
    </location>
</feature>
<feature type="region of interest" description="Disordered" evidence="8">
    <location>
        <begin position="490"/>
        <end position="525"/>
    </location>
</feature>
<dbReference type="InterPro" id="IPR001876">
    <property type="entry name" value="Znf_RanBP2"/>
</dbReference>
<reference evidence="12" key="2">
    <citation type="submission" date="2025-09" db="UniProtKB">
        <authorList>
            <consortium name="Ensembl"/>
        </authorList>
    </citation>
    <scope>IDENTIFICATION</scope>
</reference>
<sequence length="576" mass="63123">MLLLLGCCGAGRCPGQSRGFAFVEFNLIQEATRWMETNQGTLLILGQRVSMHYSDPKPRANEDWLCNKCGVQNFKRREKCFKCSVPKSGQVGQQGDAANDTLILRNLGPHTSVEAILSALAPFATLSSSNVRLIKDKHTQLNRGFAFLQLSTIVEASQLLQILQALHPPLSVDGKAVVVEFAKGSKRDVFVMDGSRVSAATVASTAIAAAQWAVTQVMSLNLLLQLSWTLYMHCLPFLKCGSAALLQPLIHTQAALITTAATATATQVHQSCLPYVFVLSMHRSLFLCFLIISQVEIVGKPQPAAPSQPSLKMVNFASVSAAVPDVSTYRYDESSGFYYDPLTGLYYDPNSQYYYNSHTQQYMYWDGEKLMYIPAGSQANAEDAPIKDAASSDSVSSNTGNKEKKDKPKSKTAQQIAKDMERWAKSLNRHKENMRSVASSPAVGFSPGNTRAPGSSRLDDYKESASADAGYAVLEKKGALSERPPSFLDQIRHSAESPPPQSGLVPAYSAESDSEEEGGDGDEKEGRMTDWVKLACLLCRRQFPSKEALIRHQQLSELHKALVLGFCCAMHKWTDL</sequence>
<dbReference type="PROSITE" id="PS01358">
    <property type="entry name" value="ZF_RANBP2_1"/>
    <property type="match status" value="1"/>
</dbReference>
<dbReference type="InterPro" id="IPR000504">
    <property type="entry name" value="RRM_dom"/>
</dbReference>
<evidence type="ECO:0000256" key="2">
    <source>
        <dbReference type="ARBA" id="ARBA00022723"/>
    </source>
</evidence>
<dbReference type="PANTHER" id="PTHR13948">
    <property type="entry name" value="RNA-BINDING PROTEIN"/>
    <property type="match status" value="1"/>
</dbReference>
<dbReference type="AlphaFoldDB" id="A0A8C6LS04"/>
<proteinExistence type="predicted"/>
<dbReference type="InterPro" id="IPR041591">
    <property type="entry name" value="OCRE"/>
</dbReference>
<keyword evidence="5" id="KW-0539">Nucleus</keyword>
<dbReference type="GO" id="GO:0000398">
    <property type="term" value="P:mRNA splicing, via spliceosome"/>
    <property type="evidence" value="ECO:0007669"/>
    <property type="project" value="TreeGrafter"/>
</dbReference>
<dbReference type="InterPro" id="IPR034992">
    <property type="entry name" value="RBM10_RRM2"/>
</dbReference>
<evidence type="ECO:0000256" key="3">
    <source>
        <dbReference type="ARBA" id="ARBA00022771"/>
    </source>
</evidence>
<feature type="domain" description="RanBP2-type" evidence="11">
    <location>
        <begin position="59"/>
        <end position="89"/>
    </location>
</feature>
<gene>
    <name evidence="12" type="primary">RBM10</name>
    <name evidence="12" type="synonym">rbm10</name>
</gene>
<evidence type="ECO:0000259" key="11">
    <source>
        <dbReference type="PROSITE" id="PS50199"/>
    </source>
</evidence>
<dbReference type="InterPro" id="IPR012677">
    <property type="entry name" value="Nucleotide-bd_a/b_plait_sf"/>
</dbReference>
<evidence type="ECO:0000313" key="12">
    <source>
        <dbReference type="Ensembl" id="ENSNFUP00015025591.1"/>
    </source>
</evidence>
<evidence type="ECO:0000313" key="13">
    <source>
        <dbReference type="Proteomes" id="UP000694548"/>
    </source>
</evidence>
<dbReference type="Gene3D" id="4.10.1060.10">
    <property type="entry name" value="Zinc finger, RanBP2-type"/>
    <property type="match status" value="1"/>
</dbReference>
<evidence type="ECO:0000256" key="7">
    <source>
        <dbReference type="PROSITE-ProRule" id="PRU00322"/>
    </source>
</evidence>
<evidence type="ECO:0000256" key="6">
    <source>
        <dbReference type="PROSITE-ProRule" id="PRU00176"/>
    </source>
</evidence>
<keyword evidence="6" id="KW-0694">RNA-binding</keyword>
<keyword evidence="3 7" id="KW-0863">Zinc-finger</keyword>
<dbReference type="Gene3D" id="3.30.70.330">
    <property type="match status" value="2"/>
</dbReference>
<evidence type="ECO:0000256" key="1">
    <source>
        <dbReference type="ARBA" id="ARBA00004123"/>
    </source>
</evidence>
<keyword evidence="4" id="KW-0862">Zinc</keyword>
<dbReference type="CDD" id="cd12754">
    <property type="entry name" value="RRM2_RBM10"/>
    <property type="match status" value="1"/>
</dbReference>
<evidence type="ECO:0000256" key="4">
    <source>
        <dbReference type="ARBA" id="ARBA00022833"/>
    </source>
</evidence>
<keyword evidence="2" id="KW-0479">Metal-binding</keyword>
<dbReference type="PROSITE" id="PS50157">
    <property type="entry name" value="ZINC_FINGER_C2H2_2"/>
    <property type="match status" value="1"/>
</dbReference>
<evidence type="ECO:0000259" key="10">
    <source>
        <dbReference type="PROSITE" id="PS50157"/>
    </source>
</evidence>
<dbReference type="PROSITE" id="PS50102">
    <property type="entry name" value="RRM"/>
    <property type="match status" value="1"/>
</dbReference>
<dbReference type="PANTHER" id="PTHR13948:SF4">
    <property type="entry name" value="RNA-BINDING PROTEIN 10"/>
    <property type="match status" value="1"/>
</dbReference>
<dbReference type="Proteomes" id="UP000694548">
    <property type="component" value="Unassembled WGS sequence"/>
</dbReference>